<dbReference type="Gene3D" id="3.90.226.10">
    <property type="entry name" value="2-enoyl-CoA Hydratase, Chain A, domain 1"/>
    <property type="match status" value="1"/>
</dbReference>
<dbReference type="PANTHER" id="PTHR36855">
    <property type="entry name" value="CHROMOSOME 10, WHOLE GENOME SHOTGUN SEQUENCE"/>
    <property type="match status" value="1"/>
</dbReference>
<organism evidence="3 4">
    <name type="scientific">Absidia repens</name>
    <dbReference type="NCBI Taxonomy" id="90262"/>
    <lineage>
        <taxon>Eukaryota</taxon>
        <taxon>Fungi</taxon>
        <taxon>Fungi incertae sedis</taxon>
        <taxon>Mucoromycota</taxon>
        <taxon>Mucoromycotina</taxon>
        <taxon>Mucoromycetes</taxon>
        <taxon>Mucorales</taxon>
        <taxon>Cunninghamellaceae</taxon>
        <taxon>Absidia</taxon>
    </lineage>
</organism>
<feature type="domain" description="PEX14-like helix-turn-helix" evidence="2">
    <location>
        <begin position="109"/>
        <end position="186"/>
    </location>
</feature>
<dbReference type="InterPro" id="IPR058841">
    <property type="entry name" value="HTH_76"/>
</dbReference>
<evidence type="ECO:0000259" key="1">
    <source>
        <dbReference type="Pfam" id="PF16113"/>
    </source>
</evidence>
<proteinExistence type="predicted"/>
<dbReference type="Pfam" id="PF16113">
    <property type="entry name" value="ECH_2"/>
    <property type="match status" value="1"/>
</dbReference>
<dbReference type="EMBL" id="MCGE01000017">
    <property type="protein sequence ID" value="ORZ13151.1"/>
    <property type="molecule type" value="Genomic_DNA"/>
</dbReference>
<keyword evidence="4" id="KW-1185">Reference proteome</keyword>
<comment type="caution">
    <text evidence="3">The sequence shown here is derived from an EMBL/GenBank/DDBJ whole genome shotgun (WGS) entry which is preliminary data.</text>
</comment>
<dbReference type="Proteomes" id="UP000193560">
    <property type="component" value="Unassembled WGS sequence"/>
</dbReference>
<dbReference type="InterPro" id="IPR029045">
    <property type="entry name" value="ClpP/crotonase-like_dom_sf"/>
</dbReference>
<gene>
    <name evidence="3" type="ORF">BCR42DRAFT_453181</name>
</gene>
<accession>A0A1X2IB73</accession>
<dbReference type="SUPFAM" id="SSF52096">
    <property type="entry name" value="ClpP/crotonase"/>
    <property type="match status" value="1"/>
</dbReference>
<dbReference type="AlphaFoldDB" id="A0A1X2IB73"/>
<reference evidence="3 4" key="1">
    <citation type="submission" date="2016-07" db="EMBL/GenBank/DDBJ databases">
        <title>Pervasive Adenine N6-methylation of Active Genes in Fungi.</title>
        <authorList>
            <consortium name="DOE Joint Genome Institute"/>
            <person name="Mondo S.J."/>
            <person name="Dannebaum R.O."/>
            <person name="Kuo R.C."/>
            <person name="Labutti K."/>
            <person name="Haridas S."/>
            <person name="Kuo A."/>
            <person name="Salamov A."/>
            <person name="Ahrendt S.R."/>
            <person name="Lipzen A."/>
            <person name="Sullivan W."/>
            <person name="Andreopoulos W.B."/>
            <person name="Clum A."/>
            <person name="Lindquist E."/>
            <person name="Daum C."/>
            <person name="Ramamoorthy G.K."/>
            <person name="Gryganskyi A."/>
            <person name="Culley D."/>
            <person name="Magnuson J.K."/>
            <person name="James T.Y."/>
            <person name="O'Malley M.A."/>
            <person name="Stajich J.E."/>
            <person name="Spatafora J.W."/>
            <person name="Visel A."/>
            <person name="Grigoriev I.V."/>
        </authorList>
    </citation>
    <scope>NUCLEOTIDE SEQUENCE [LARGE SCALE GENOMIC DNA]</scope>
    <source>
        <strain evidence="3 4">NRRL 1336</strain>
    </source>
</reference>
<dbReference type="InterPro" id="IPR045004">
    <property type="entry name" value="ECH_dom"/>
</dbReference>
<sequence length="741" mass="83202">MATLTTAQKKVFEDFKTYPWLEDKVFQSGVHTILRSMGPTNQEKQLNQDTKTPVNQDYDSFYHDSQNTLQLLRAKHFYYSKFKQSFDFGQYLDYELEQQKEQERLENIAKYERMEKYDFDNDEKYIKGLPNIIKSWVLQQVQDSKTGKLWDKTHLDAEFVKAKAFYYSACIEHVDVIDYLTWKNAKEQKEEPACPFANLWQNKGKADLGPQVIAEEFLSVEASKFGGPTTITLASPHSQNMITIARLNQLEKALNEVYLDDNNDTSGNEVTSVLMTATVVDNSDWTTATDDRIGTKDTKMISSGLAYEATYQHLKQESDDNESKIIRALDHLGAAYYKFVRHQHLQPPPSTSKPTFTFINGQVPLDLSYVTLWHGYLRVATEHALFQCDMKPSHAPIPPLLLFQISDNRIKASNNKPSLPAGWDVYLALAPPDLGRLRAPELLRLGLVDVFVPENQLTDVFSNAKRMALCPPPLTSTAVQLALALHHSYPGPERINTWQKEISQIFGSDETSLHAIVSQLKQMDNPWSRKILDHWASLPPTLIKVVLKAARLARTMAPLEILTLEERLNRQWRHSPDYQQFLRGETNWQGSLDEEECNDVDDEDALLAFYFDDDETPNSINTDNAKDEPFVYQVSEKDMVVPASTTTESVCPVTGQRSGNNNTMAGGCPMAAKQQQQQQSVPANGGVCPVTGQKSSDNTSVAAACPMAGDQQQPPLGSDAVCPITGQSNGTCPANAAQNVG</sequence>
<evidence type="ECO:0000313" key="3">
    <source>
        <dbReference type="EMBL" id="ORZ13151.1"/>
    </source>
</evidence>
<dbReference type="OrthoDB" id="9936937at2759"/>
<evidence type="ECO:0000259" key="2">
    <source>
        <dbReference type="Pfam" id="PF25871"/>
    </source>
</evidence>
<name>A0A1X2IB73_9FUNG</name>
<feature type="domain" description="Enoyl-CoA hydratase/isomerase" evidence="1">
    <location>
        <begin position="425"/>
        <end position="578"/>
    </location>
</feature>
<feature type="domain" description="PEX14-like helix-turn-helix" evidence="2">
    <location>
        <begin position="10"/>
        <end position="98"/>
    </location>
</feature>
<protein>
    <submittedName>
        <fullName evidence="3">Uncharacterized protein</fullName>
    </submittedName>
</protein>
<dbReference type="STRING" id="90262.A0A1X2IB73"/>
<evidence type="ECO:0000313" key="4">
    <source>
        <dbReference type="Proteomes" id="UP000193560"/>
    </source>
</evidence>
<dbReference type="PANTHER" id="PTHR36855:SF1">
    <property type="entry name" value="PEROXISOME MEMBRANE ANCHOR PROTEIN PEX14P N-TERMINAL DOMAIN-CONTAINING PROTEIN"/>
    <property type="match status" value="1"/>
</dbReference>
<dbReference type="Pfam" id="PF25871">
    <property type="entry name" value="HTH_76"/>
    <property type="match status" value="2"/>
</dbReference>